<accession>A0ABM9I6E0</accession>
<dbReference type="EMBL" id="OX458333">
    <property type="protein sequence ID" value="CAI8918237.1"/>
    <property type="molecule type" value="Genomic_DNA"/>
</dbReference>
<evidence type="ECO:0008006" key="3">
    <source>
        <dbReference type="Google" id="ProtNLM"/>
    </source>
</evidence>
<sequence>MFELAQETSPERFSCDGGVIGHEEDGALHAFLTMRCFIPIEYRNQRQRSREKALAP</sequence>
<evidence type="ECO:0000313" key="1">
    <source>
        <dbReference type="EMBL" id="CAI8918237.1"/>
    </source>
</evidence>
<name>A0ABM9I6E0_9GAMM</name>
<reference evidence="1 2" key="1">
    <citation type="submission" date="2023-03" db="EMBL/GenBank/DDBJ databases">
        <authorList>
            <person name="Pearce D."/>
        </authorList>
    </citation>
    <scope>NUCLEOTIDE SEQUENCE [LARGE SCALE GENOMIC DNA]</scope>
    <source>
        <strain evidence="1">Msz</strain>
    </source>
</reference>
<dbReference type="Proteomes" id="UP001162030">
    <property type="component" value="Chromosome"/>
</dbReference>
<protein>
    <recommendedName>
        <fullName evidence="3">Transposase</fullName>
    </recommendedName>
</protein>
<keyword evidence="2" id="KW-1185">Reference proteome</keyword>
<organism evidence="1 2">
    <name type="scientific">Methylocaldum szegediense</name>
    <dbReference type="NCBI Taxonomy" id="73780"/>
    <lineage>
        <taxon>Bacteria</taxon>
        <taxon>Pseudomonadati</taxon>
        <taxon>Pseudomonadota</taxon>
        <taxon>Gammaproteobacteria</taxon>
        <taxon>Methylococcales</taxon>
        <taxon>Methylococcaceae</taxon>
        <taxon>Methylocaldum</taxon>
    </lineage>
</organism>
<gene>
    <name evidence="1" type="ORF">MSZNOR_3788</name>
</gene>
<evidence type="ECO:0000313" key="2">
    <source>
        <dbReference type="Proteomes" id="UP001162030"/>
    </source>
</evidence>
<proteinExistence type="predicted"/>